<evidence type="ECO:0000256" key="2">
    <source>
        <dbReference type="ARBA" id="ARBA00022737"/>
    </source>
</evidence>
<keyword evidence="2" id="KW-0677">Repeat</keyword>
<dbReference type="InterPro" id="IPR036322">
    <property type="entry name" value="WD40_repeat_dom_sf"/>
</dbReference>
<sequence length="514" mass="56009">MPVDIPGFVFDPVTNRYYKAASRSEESSSANRVLERIAVHRGESKKGCGSGHKHWNRRRRSAKKRRTSEDKGAGVASDGSGDSVGSLGSSHGEICDTILRLIRHRECGRLPLTAASTGVQRLCYETRRGVKVAERRNVTNAWFGEAQATTGRRHEGQRVARTKVHFNFILGNGSGYVWSRGATNKVATDDALVCTCFVPTFVDRATVLSGRKKPAGPADRSLDESCRIRATHLNYPTKSPAIHVSEMGQAGRKKAFVFGLMGSGLETGKVVVHMPKHCNQLLPRTVLCSSGSETASRQGTTLIYRASGTLWTVQNLGVGFLSIGERESARVLQIGDGAIRSLWQARYGSDVLAQACVPGAGMVLHGLRSGWVLGADCRTRRSVVKCKAGRSIQELVVNPRDPHQFAVLGYEQFPRLWDTRMVRPLVKYHGASSPASKGTANLRISWDGDLLGCSTSRLQTPSLSLWSLKTGKEVSVVGGNGVHDFIWCPQLGPDALCVLEEDNFPKIKSINFVV</sequence>
<feature type="compositionally biased region" description="Basic residues" evidence="3">
    <location>
        <begin position="51"/>
        <end position="66"/>
    </location>
</feature>
<dbReference type="PANTHER" id="PTHR44472:SF1">
    <property type="entry name" value="DDB1 AND CUL4 ASSOCIATED FACTOR 4"/>
    <property type="match status" value="1"/>
</dbReference>
<keyword evidence="1" id="KW-0853">WD repeat</keyword>
<evidence type="ECO:0000313" key="5">
    <source>
        <dbReference type="Proteomes" id="UP000316726"/>
    </source>
</evidence>
<gene>
    <name evidence="4" type="ORF">A3770_16p77150</name>
</gene>
<dbReference type="Gene3D" id="2.130.10.10">
    <property type="entry name" value="YVTN repeat-like/Quinoprotein amine dehydrogenase"/>
    <property type="match status" value="1"/>
</dbReference>
<protein>
    <recommendedName>
        <fullName evidence="6">WD40 repeat domain-containing protein</fullName>
    </recommendedName>
</protein>
<dbReference type="Proteomes" id="UP000316726">
    <property type="component" value="Chromosome 16"/>
</dbReference>
<name>A0A5B8MXE5_9CHLO</name>
<dbReference type="EMBL" id="CP031049">
    <property type="protein sequence ID" value="QDZ25197.1"/>
    <property type="molecule type" value="Genomic_DNA"/>
</dbReference>
<evidence type="ECO:0008006" key="6">
    <source>
        <dbReference type="Google" id="ProtNLM"/>
    </source>
</evidence>
<organism evidence="4 5">
    <name type="scientific">Chloropicon primus</name>
    <dbReference type="NCBI Taxonomy" id="1764295"/>
    <lineage>
        <taxon>Eukaryota</taxon>
        <taxon>Viridiplantae</taxon>
        <taxon>Chlorophyta</taxon>
        <taxon>Chloropicophyceae</taxon>
        <taxon>Chloropicales</taxon>
        <taxon>Chloropicaceae</taxon>
        <taxon>Chloropicon</taxon>
    </lineage>
</organism>
<feature type="compositionally biased region" description="Basic and acidic residues" evidence="3">
    <location>
        <begin position="33"/>
        <end position="46"/>
    </location>
</feature>
<feature type="compositionally biased region" description="Low complexity" evidence="3">
    <location>
        <begin position="73"/>
        <end position="89"/>
    </location>
</feature>
<dbReference type="AlphaFoldDB" id="A0A5B8MXE5"/>
<feature type="region of interest" description="Disordered" evidence="3">
    <location>
        <begin position="21"/>
        <end position="89"/>
    </location>
</feature>
<evidence type="ECO:0000256" key="3">
    <source>
        <dbReference type="SAM" id="MobiDB-lite"/>
    </source>
</evidence>
<dbReference type="InterPro" id="IPR015943">
    <property type="entry name" value="WD40/YVTN_repeat-like_dom_sf"/>
</dbReference>
<evidence type="ECO:0000313" key="4">
    <source>
        <dbReference type="EMBL" id="QDZ25197.1"/>
    </source>
</evidence>
<reference evidence="4 5" key="1">
    <citation type="submission" date="2018-07" db="EMBL/GenBank/DDBJ databases">
        <title>The complete nuclear genome of the prasinophyte Chloropicon primus (CCMP1205).</title>
        <authorList>
            <person name="Pombert J.-F."/>
            <person name="Otis C."/>
            <person name="Turmel M."/>
            <person name="Lemieux C."/>
        </authorList>
    </citation>
    <scope>NUCLEOTIDE SEQUENCE [LARGE SCALE GENOMIC DNA]</scope>
    <source>
        <strain evidence="4 5">CCMP1205</strain>
    </source>
</reference>
<keyword evidence="5" id="KW-1185">Reference proteome</keyword>
<dbReference type="SUPFAM" id="SSF50978">
    <property type="entry name" value="WD40 repeat-like"/>
    <property type="match status" value="1"/>
</dbReference>
<proteinExistence type="predicted"/>
<evidence type="ECO:0000256" key="1">
    <source>
        <dbReference type="ARBA" id="ARBA00022574"/>
    </source>
</evidence>
<dbReference type="InterPro" id="IPR052254">
    <property type="entry name" value="CUL4-DDB1_E3_ligase_receptor"/>
</dbReference>
<accession>A0A5B8MXE5</accession>
<dbReference type="PANTHER" id="PTHR44472">
    <property type="entry name" value="DDB1- AND CUL4-ASSOCIATED FACTOR 4-RELATED"/>
    <property type="match status" value="1"/>
</dbReference>